<dbReference type="SUPFAM" id="SSF53448">
    <property type="entry name" value="Nucleotide-diphospho-sugar transferases"/>
    <property type="match status" value="1"/>
</dbReference>
<sequence>MFTDECSGPAIHGAMDVELSFLVVNTNQRRLLLRGLDAIARERRRLPFETEVIVLDNASSDGSARAAAAHPTVSEVIALDRRRGKADNDSVLLRRARGRYGLLLNEDSEVLPGAVGRLHAALSADATAAAAGGRLLRGDLRAQPSAWRFPGPATAALTALWLHRSLVVQSRGDRVREVDWAQSAALLVRRDAAAAIGWLDPAFFVYYDDADFCRRLRDGGWRVLYVPAAVTIHHEQLSTGAVPERRIVEFSRNRDAYVRKHHSASAALAVRALTAWAYAVRAAAAVALPGHDARRYRRHVTATLRPGAGVGLRERAEAFNRQRDEEGGPAAARAASTGAGGDARSTVDGLRVGG</sequence>
<feature type="region of interest" description="Disordered" evidence="1">
    <location>
        <begin position="320"/>
        <end position="354"/>
    </location>
</feature>
<dbReference type="EMBL" id="CADCVJ010000077">
    <property type="protein sequence ID" value="CAA9469618.1"/>
    <property type="molecule type" value="Genomic_DNA"/>
</dbReference>
<dbReference type="AlphaFoldDB" id="A0A6J4RIB1"/>
<dbReference type="PANTHER" id="PTHR43179">
    <property type="entry name" value="RHAMNOSYLTRANSFERASE WBBL"/>
    <property type="match status" value="1"/>
</dbReference>
<protein>
    <submittedName>
        <fullName evidence="2">Glycosyl transferase, family 2</fullName>
    </submittedName>
</protein>
<evidence type="ECO:0000313" key="2">
    <source>
        <dbReference type="EMBL" id="CAA9469618.1"/>
    </source>
</evidence>
<proteinExistence type="predicted"/>
<reference evidence="2" key="1">
    <citation type="submission" date="2020-02" db="EMBL/GenBank/DDBJ databases">
        <authorList>
            <person name="Meier V. D."/>
        </authorList>
    </citation>
    <scope>NUCLEOTIDE SEQUENCE</scope>
    <source>
        <strain evidence="2">AVDCRST_MAG38</strain>
    </source>
</reference>
<accession>A0A6J4RIB1</accession>
<dbReference type="PANTHER" id="PTHR43179:SF7">
    <property type="entry name" value="RHAMNOSYLTRANSFERASE WBBL"/>
    <property type="match status" value="1"/>
</dbReference>
<feature type="compositionally biased region" description="Low complexity" evidence="1">
    <location>
        <begin position="328"/>
        <end position="346"/>
    </location>
</feature>
<name>A0A6J4RIB1_9ACTN</name>
<evidence type="ECO:0000256" key="1">
    <source>
        <dbReference type="SAM" id="MobiDB-lite"/>
    </source>
</evidence>
<dbReference type="InterPro" id="IPR029044">
    <property type="entry name" value="Nucleotide-diphossugar_trans"/>
</dbReference>
<dbReference type="GO" id="GO:0016740">
    <property type="term" value="F:transferase activity"/>
    <property type="evidence" value="ECO:0007669"/>
    <property type="project" value="UniProtKB-KW"/>
</dbReference>
<keyword evidence="2" id="KW-0808">Transferase</keyword>
<dbReference type="Gene3D" id="3.90.550.10">
    <property type="entry name" value="Spore Coat Polysaccharide Biosynthesis Protein SpsA, Chain A"/>
    <property type="match status" value="1"/>
</dbReference>
<organism evidence="2">
    <name type="scientific">uncultured Solirubrobacteraceae bacterium</name>
    <dbReference type="NCBI Taxonomy" id="1162706"/>
    <lineage>
        <taxon>Bacteria</taxon>
        <taxon>Bacillati</taxon>
        <taxon>Actinomycetota</taxon>
        <taxon>Thermoleophilia</taxon>
        <taxon>Solirubrobacterales</taxon>
        <taxon>Solirubrobacteraceae</taxon>
        <taxon>environmental samples</taxon>
    </lineage>
</organism>
<dbReference type="Pfam" id="PF13641">
    <property type="entry name" value="Glyco_tranf_2_3"/>
    <property type="match status" value="1"/>
</dbReference>
<gene>
    <name evidence="2" type="ORF">AVDCRST_MAG38-1195</name>
</gene>